<dbReference type="PANTHER" id="PTHR35372">
    <property type="entry name" value="ATP BINDING PROTEIN-RELATED"/>
    <property type="match status" value="1"/>
</dbReference>
<keyword evidence="4" id="KW-0067">ATP-binding</keyword>
<dbReference type="AlphaFoldDB" id="A0A4Y9ACY3"/>
<dbReference type="Gene3D" id="3.40.50.300">
    <property type="entry name" value="P-loop containing nucleotide triphosphate hydrolases"/>
    <property type="match status" value="1"/>
</dbReference>
<protein>
    <recommendedName>
        <fullName evidence="5">SF3 helicase domain-containing protein</fullName>
    </recommendedName>
</protein>
<dbReference type="InterPro" id="IPR004968">
    <property type="entry name" value="DNA_primase/NTPase_C"/>
</dbReference>
<dbReference type="GO" id="GO:0005524">
    <property type="term" value="F:ATP binding"/>
    <property type="evidence" value="ECO:0007669"/>
    <property type="project" value="UniProtKB-KW"/>
</dbReference>
<keyword evidence="2" id="KW-0378">Hydrolase</keyword>
<dbReference type="GO" id="GO:0004386">
    <property type="term" value="F:helicase activity"/>
    <property type="evidence" value="ECO:0007669"/>
    <property type="project" value="UniProtKB-KW"/>
</dbReference>
<dbReference type="InterPro" id="IPR051620">
    <property type="entry name" value="ORF904-like_C"/>
</dbReference>
<organism evidence="6 7">
    <name type="scientific">Lentibacillus salicampi</name>
    <dbReference type="NCBI Taxonomy" id="175306"/>
    <lineage>
        <taxon>Bacteria</taxon>
        <taxon>Bacillati</taxon>
        <taxon>Bacillota</taxon>
        <taxon>Bacilli</taxon>
        <taxon>Bacillales</taxon>
        <taxon>Bacillaceae</taxon>
        <taxon>Lentibacillus</taxon>
    </lineage>
</organism>
<evidence type="ECO:0000256" key="4">
    <source>
        <dbReference type="ARBA" id="ARBA00022840"/>
    </source>
</evidence>
<reference evidence="6 7" key="1">
    <citation type="submission" date="2019-03" db="EMBL/GenBank/DDBJ databases">
        <title>Genome sequence of Lentibacillus salicampi ATCC BAA-719.</title>
        <authorList>
            <person name="Maclea K.S."/>
            <person name="Simoes Junior M."/>
        </authorList>
    </citation>
    <scope>NUCLEOTIDE SEQUENCE [LARGE SCALE GENOMIC DNA]</scope>
    <source>
        <strain evidence="6 7">ATCC BAA-719</strain>
    </source>
</reference>
<dbReference type="PROSITE" id="PS51206">
    <property type="entry name" value="SF3_HELICASE_1"/>
    <property type="match status" value="1"/>
</dbReference>
<dbReference type="OrthoDB" id="9763644at2"/>
<dbReference type="Pfam" id="PF19263">
    <property type="entry name" value="DUF5906"/>
    <property type="match status" value="1"/>
</dbReference>
<evidence type="ECO:0000313" key="6">
    <source>
        <dbReference type="EMBL" id="TFJ93646.1"/>
    </source>
</evidence>
<dbReference type="PANTHER" id="PTHR35372:SF2">
    <property type="entry name" value="SF3 HELICASE DOMAIN-CONTAINING PROTEIN"/>
    <property type="match status" value="1"/>
</dbReference>
<accession>A0A4Y9ACY3</accession>
<sequence length="501" mass="57805">MGKPRINPFTNSWEIDDKQITEDEAKQYDYEQYEAELESYQKHMGSKQASTIVSHDEKKKSKINPKDFFSENFKFVPAKLGRYINENMATFYDGNTLYYYKDGVYIPKGEARLNKVIQDILKDDSTISRKRETIDWLRTNNDITYKNVKVNPNDGFINVKNGLLNMETGELLPHSQKRISTIQLPVTYDPDANISKVDKFVKSVVPADTVKLVYEMIGYCLTMDIKAQKAFMFQGSGANGKSVMIDMISALIGNSNISNVALQDLDDNRFKVAQLQHKLINTFDDLPNKALKQNGNFKASVTGGSIDAERKGQNPFQFRPFAKHIYSANTIPKSHDNSDAYFRRWIIIPFPNTFKGENKDESLIGKLTTEKALSTLLNLALEGLQRLRKKKMNFSENESTIEMLKQYINQSDNIVTFVEECCEIGNDENNKPYQVPVENLYHTYKNYCKENNYYSYSKKEFNSHLKQTYNFDTSRPNKFNKKTTWNGIGLSSEYKEYSPFK</sequence>
<dbReference type="InterPro" id="IPR027417">
    <property type="entry name" value="P-loop_NTPase"/>
</dbReference>
<keyword evidence="1" id="KW-0547">Nucleotide-binding</keyword>
<name>A0A4Y9ACY3_9BACI</name>
<evidence type="ECO:0000259" key="5">
    <source>
        <dbReference type="PROSITE" id="PS51206"/>
    </source>
</evidence>
<dbReference type="Pfam" id="PF08706">
    <property type="entry name" value="D5_N"/>
    <property type="match status" value="1"/>
</dbReference>
<evidence type="ECO:0000256" key="1">
    <source>
        <dbReference type="ARBA" id="ARBA00022741"/>
    </source>
</evidence>
<dbReference type="Proteomes" id="UP000298484">
    <property type="component" value="Unassembled WGS sequence"/>
</dbReference>
<keyword evidence="7" id="KW-1185">Reference proteome</keyword>
<dbReference type="InterPro" id="IPR014015">
    <property type="entry name" value="Helicase_SF3_DNA-vir"/>
</dbReference>
<feature type="domain" description="SF3 helicase" evidence="5">
    <location>
        <begin position="208"/>
        <end position="363"/>
    </location>
</feature>
<dbReference type="EMBL" id="SRHY01000005">
    <property type="protein sequence ID" value="TFJ93646.1"/>
    <property type="molecule type" value="Genomic_DNA"/>
</dbReference>
<dbReference type="GO" id="GO:0016787">
    <property type="term" value="F:hydrolase activity"/>
    <property type="evidence" value="ECO:0007669"/>
    <property type="project" value="UniProtKB-KW"/>
</dbReference>
<dbReference type="InterPro" id="IPR006500">
    <property type="entry name" value="Helicase_put_C_phage/plasmid"/>
</dbReference>
<dbReference type="SMART" id="SM00885">
    <property type="entry name" value="D5_N"/>
    <property type="match status" value="1"/>
</dbReference>
<dbReference type="InterPro" id="IPR014818">
    <property type="entry name" value="Phage/plasmid_primase_P4_C"/>
</dbReference>
<dbReference type="Pfam" id="PF03288">
    <property type="entry name" value="Pox_D5"/>
    <property type="match status" value="1"/>
</dbReference>
<gene>
    <name evidence="6" type="ORF">E4U82_06730</name>
</gene>
<dbReference type="RefSeq" id="WP_135109384.1">
    <property type="nucleotide sequence ID" value="NZ_SRHY01000005.1"/>
</dbReference>
<evidence type="ECO:0000256" key="3">
    <source>
        <dbReference type="ARBA" id="ARBA00022806"/>
    </source>
</evidence>
<evidence type="ECO:0000313" key="7">
    <source>
        <dbReference type="Proteomes" id="UP000298484"/>
    </source>
</evidence>
<keyword evidence="3" id="KW-0347">Helicase</keyword>
<dbReference type="SUPFAM" id="SSF52540">
    <property type="entry name" value="P-loop containing nucleoside triphosphate hydrolases"/>
    <property type="match status" value="1"/>
</dbReference>
<proteinExistence type="predicted"/>
<evidence type="ECO:0000256" key="2">
    <source>
        <dbReference type="ARBA" id="ARBA00022801"/>
    </source>
</evidence>
<dbReference type="InterPro" id="IPR045455">
    <property type="entry name" value="NrS-1_pol-like_helicase"/>
</dbReference>
<comment type="caution">
    <text evidence="6">The sequence shown here is derived from an EMBL/GenBank/DDBJ whole genome shotgun (WGS) entry which is preliminary data.</text>
</comment>
<dbReference type="NCBIfam" id="TIGR01613">
    <property type="entry name" value="primase_Cterm"/>
    <property type="match status" value="1"/>
</dbReference>